<reference evidence="2" key="1">
    <citation type="journal article" date="2015" name="Nature">
        <title>Complex archaea that bridge the gap between prokaryotes and eukaryotes.</title>
        <authorList>
            <person name="Spang A."/>
            <person name="Saw J.H."/>
            <person name="Jorgensen S.L."/>
            <person name="Zaremba-Niedzwiedzka K."/>
            <person name="Martijn J."/>
            <person name="Lind A.E."/>
            <person name="van Eijk R."/>
            <person name="Schleper C."/>
            <person name="Guy L."/>
            <person name="Ettema T.J."/>
        </authorList>
    </citation>
    <scope>NUCLEOTIDE SEQUENCE</scope>
</reference>
<sequence>MVYLYLSIAHLVVGVLITVVVDRLDLVDLGKAGGRPDTVDYTVAVMAWPLIVAWIILKSFGYLAMRLAGGEQWKS</sequence>
<dbReference type="AlphaFoldDB" id="A0A0F9BYS0"/>
<keyword evidence="1" id="KW-0812">Transmembrane</keyword>
<evidence type="ECO:0000313" key="2">
    <source>
        <dbReference type="EMBL" id="KKL19097.1"/>
    </source>
</evidence>
<feature type="transmembrane region" description="Helical" evidence="1">
    <location>
        <begin position="38"/>
        <end position="57"/>
    </location>
</feature>
<keyword evidence="1" id="KW-0472">Membrane</keyword>
<organism evidence="2">
    <name type="scientific">marine sediment metagenome</name>
    <dbReference type="NCBI Taxonomy" id="412755"/>
    <lineage>
        <taxon>unclassified sequences</taxon>
        <taxon>metagenomes</taxon>
        <taxon>ecological metagenomes</taxon>
    </lineage>
</organism>
<comment type="caution">
    <text evidence="2">The sequence shown here is derived from an EMBL/GenBank/DDBJ whole genome shotgun (WGS) entry which is preliminary data.</text>
</comment>
<dbReference type="EMBL" id="LAZR01038612">
    <property type="protein sequence ID" value="KKL19097.1"/>
    <property type="molecule type" value="Genomic_DNA"/>
</dbReference>
<gene>
    <name evidence="2" type="ORF">LCGC14_2468870</name>
</gene>
<feature type="transmembrane region" description="Helical" evidence="1">
    <location>
        <begin position="6"/>
        <end position="26"/>
    </location>
</feature>
<evidence type="ECO:0000256" key="1">
    <source>
        <dbReference type="SAM" id="Phobius"/>
    </source>
</evidence>
<protein>
    <submittedName>
        <fullName evidence="2">Uncharacterized protein</fullName>
    </submittedName>
</protein>
<proteinExistence type="predicted"/>
<keyword evidence="1" id="KW-1133">Transmembrane helix</keyword>
<accession>A0A0F9BYS0</accession>
<name>A0A0F9BYS0_9ZZZZ</name>